<dbReference type="GO" id="GO:0005524">
    <property type="term" value="F:ATP binding"/>
    <property type="evidence" value="ECO:0007669"/>
    <property type="project" value="UniProtKB-KW"/>
</dbReference>
<keyword evidence="13" id="KW-1185">Reference proteome</keyword>
<dbReference type="Pfam" id="PF01061">
    <property type="entry name" value="ABC2_membrane"/>
    <property type="match status" value="1"/>
</dbReference>
<dbReference type="GO" id="GO:0016020">
    <property type="term" value="C:membrane"/>
    <property type="evidence" value="ECO:0007669"/>
    <property type="project" value="UniProtKB-SubCell"/>
</dbReference>
<feature type="transmembrane region" description="Helical" evidence="10">
    <location>
        <begin position="604"/>
        <end position="630"/>
    </location>
</feature>
<sequence length="760" mass="84056">MAQLVSHSIFISSQTPLISQVMEKGNNISRTMSDQLVESVAAALKSPQSSDHSTNSALEGSGGLSRKSSRRITSASPGRGGKNTHIRKTRSAQMKIDVDELTSGAALSRASSASLGLSFSFTGFNMPPDQIADTKPFSDDDIIPEDIEAGIRTKTKFQTEPTIPISLKFSDVTYKVVLKGMTSSVEKDILNGISGSVNPGEVLALMGPSGSGKTSLLNLLGGRISHPTIGGSITYNEQSYSKFLKSRIGFVTQDDVLFPHLTVKETLTYAARLRLPKTFTKEQKEKRALDVIYELGLERCQDTMIGGSFVRGVSGGERKRVCIGNEIIINPSILFLDEPTSGLDSTTALKIVQMLQDIAEAGKTVVTTIHQPSSRLFHKFDKLILLGKGSLLYFGKASEAMNYFQSIGCSPLISMNPAEFLLDLANGNINDVSVPSELEDRVQIGNAEVEKYNGKPSPAVVHEYLVEAYESHVAETEKKKTMVSIPLDEALKAKASSPKRQWGASWDEQFSILFWRGIKERRHDYFSWLRITQVLSTAVILGLLWWQSDTKNPKDLQDQAGLLFFIAVFWGFFPVFTAIFTFPQERAMLNKERAADMYRLSAYFLARTTSDLPLDLILPVLFLLVVYFMAGLRLSAAPFFFTILTVFLCIIAAQGLGLAIGATLMDLKRATTLASVTVMTFMLAGGFFVQRVPIFISWIRFMSFNYHTYKLLLKVQYEHFTPMVNGVKIDSGLTEVAALIAMVFGYRFLAYLSLRRMKLQ</sequence>
<evidence type="ECO:0000259" key="11">
    <source>
        <dbReference type="PROSITE" id="PS50893"/>
    </source>
</evidence>
<dbReference type="InterPro" id="IPR013525">
    <property type="entry name" value="ABC2_TM"/>
</dbReference>
<evidence type="ECO:0000313" key="13">
    <source>
        <dbReference type="Proteomes" id="UP001157006"/>
    </source>
</evidence>
<dbReference type="InterPro" id="IPR003439">
    <property type="entry name" value="ABC_transporter-like_ATP-bd"/>
</dbReference>
<dbReference type="InterPro" id="IPR027417">
    <property type="entry name" value="P-loop_NTPase"/>
</dbReference>
<evidence type="ECO:0000256" key="4">
    <source>
        <dbReference type="ARBA" id="ARBA00022692"/>
    </source>
</evidence>
<dbReference type="PROSITE" id="PS00211">
    <property type="entry name" value="ABC_TRANSPORTER_1"/>
    <property type="match status" value="1"/>
</dbReference>
<dbReference type="Gene3D" id="3.40.50.300">
    <property type="entry name" value="P-loop containing nucleotide triphosphate hydrolases"/>
    <property type="match status" value="1"/>
</dbReference>
<dbReference type="PANTHER" id="PTHR48041:SF94">
    <property type="entry name" value="ABC TRANSPORTER G FAMILY MEMBER 22"/>
    <property type="match status" value="1"/>
</dbReference>
<dbReference type="Pfam" id="PF19055">
    <property type="entry name" value="ABC2_membrane_7"/>
    <property type="match status" value="1"/>
</dbReference>
<dbReference type="InterPro" id="IPR017871">
    <property type="entry name" value="ABC_transporter-like_CS"/>
</dbReference>
<keyword evidence="5" id="KW-0547">Nucleotide-binding</keyword>
<evidence type="ECO:0000256" key="7">
    <source>
        <dbReference type="ARBA" id="ARBA00022989"/>
    </source>
</evidence>
<feature type="transmembrane region" description="Helical" evidence="10">
    <location>
        <begin position="673"/>
        <end position="699"/>
    </location>
</feature>
<keyword evidence="7 10" id="KW-1133">Transmembrane helix</keyword>
<keyword evidence="8 10" id="KW-0472">Membrane</keyword>
<dbReference type="FunFam" id="3.40.50.300:FF:000337">
    <property type="entry name" value="ABC transporter G family member 22"/>
    <property type="match status" value="1"/>
</dbReference>
<evidence type="ECO:0000256" key="10">
    <source>
        <dbReference type="SAM" id="Phobius"/>
    </source>
</evidence>
<keyword evidence="3" id="KW-0813">Transport</keyword>
<dbReference type="GO" id="GO:0016887">
    <property type="term" value="F:ATP hydrolysis activity"/>
    <property type="evidence" value="ECO:0007669"/>
    <property type="project" value="InterPro"/>
</dbReference>
<evidence type="ECO:0000256" key="5">
    <source>
        <dbReference type="ARBA" id="ARBA00022741"/>
    </source>
</evidence>
<feature type="transmembrane region" description="Helical" evidence="10">
    <location>
        <begin position="736"/>
        <end position="754"/>
    </location>
</feature>
<evidence type="ECO:0000256" key="1">
    <source>
        <dbReference type="ARBA" id="ARBA00004141"/>
    </source>
</evidence>
<dbReference type="PANTHER" id="PTHR48041">
    <property type="entry name" value="ABC TRANSPORTER G FAMILY MEMBER 28"/>
    <property type="match status" value="1"/>
</dbReference>
<feature type="transmembrane region" description="Helical" evidence="10">
    <location>
        <begin position="560"/>
        <end position="583"/>
    </location>
</feature>
<evidence type="ECO:0000313" key="12">
    <source>
        <dbReference type="EMBL" id="CAI8602318.1"/>
    </source>
</evidence>
<dbReference type="GO" id="GO:0140359">
    <property type="term" value="F:ABC-type transporter activity"/>
    <property type="evidence" value="ECO:0007669"/>
    <property type="project" value="InterPro"/>
</dbReference>
<evidence type="ECO:0000256" key="8">
    <source>
        <dbReference type="ARBA" id="ARBA00023136"/>
    </source>
</evidence>
<accession>A0AAV0ZXW2</accession>
<feature type="transmembrane region" description="Helical" evidence="10">
    <location>
        <begin position="636"/>
        <end position="661"/>
    </location>
</feature>
<organism evidence="12 13">
    <name type="scientific">Vicia faba</name>
    <name type="common">Broad bean</name>
    <name type="synonym">Faba vulgaris</name>
    <dbReference type="NCBI Taxonomy" id="3906"/>
    <lineage>
        <taxon>Eukaryota</taxon>
        <taxon>Viridiplantae</taxon>
        <taxon>Streptophyta</taxon>
        <taxon>Embryophyta</taxon>
        <taxon>Tracheophyta</taxon>
        <taxon>Spermatophyta</taxon>
        <taxon>Magnoliopsida</taxon>
        <taxon>eudicotyledons</taxon>
        <taxon>Gunneridae</taxon>
        <taxon>Pentapetalae</taxon>
        <taxon>rosids</taxon>
        <taxon>fabids</taxon>
        <taxon>Fabales</taxon>
        <taxon>Fabaceae</taxon>
        <taxon>Papilionoideae</taxon>
        <taxon>50 kb inversion clade</taxon>
        <taxon>NPAAA clade</taxon>
        <taxon>Hologalegina</taxon>
        <taxon>IRL clade</taxon>
        <taxon>Fabeae</taxon>
        <taxon>Vicia</taxon>
    </lineage>
</organism>
<dbReference type="Pfam" id="PF00005">
    <property type="entry name" value="ABC_tran"/>
    <property type="match status" value="1"/>
</dbReference>
<dbReference type="InterPro" id="IPR003593">
    <property type="entry name" value="AAA+_ATPase"/>
</dbReference>
<name>A0AAV0ZXW2_VICFA</name>
<dbReference type="InterPro" id="IPR043926">
    <property type="entry name" value="ABCG_dom"/>
</dbReference>
<protein>
    <recommendedName>
        <fullName evidence="11">ABC transporter domain-containing protein</fullName>
    </recommendedName>
</protein>
<dbReference type="AlphaFoldDB" id="A0AAV0ZXW2"/>
<dbReference type="SUPFAM" id="SSF52540">
    <property type="entry name" value="P-loop containing nucleoside triphosphate hydrolases"/>
    <property type="match status" value="1"/>
</dbReference>
<dbReference type="SMART" id="SM00382">
    <property type="entry name" value="AAA"/>
    <property type="match status" value="1"/>
</dbReference>
<dbReference type="CDD" id="cd03213">
    <property type="entry name" value="ABCG_EPDR"/>
    <property type="match status" value="1"/>
</dbReference>
<reference evidence="12 13" key="1">
    <citation type="submission" date="2023-01" db="EMBL/GenBank/DDBJ databases">
        <authorList>
            <person name="Kreplak J."/>
        </authorList>
    </citation>
    <scope>NUCLEOTIDE SEQUENCE [LARGE SCALE GENOMIC DNA]</scope>
</reference>
<proteinExistence type="inferred from homology"/>
<evidence type="ECO:0000256" key="9">
    <source>
        <dbReference type="SAM" id="MobiDB-lite"/>
    </source>
</evidence>
<feature type="compositionally biased region" description="Polar residues" evidence="9">
    <location>
        <begin position="46"/>
        <end position="58"/>
    </location>
</feature>
<feature type="transmembrane region" description="Helical" evidence="10">
    <location>
        <begin position="528"/>
        <end position="548"/>
    </location>
</feature>
<evidence type="ECO:0000256" key="3">
    <source>
        <dbReference type="ARBA" id="ARBA00022448"/>
    </source>
</evidence>
<dbReference type="PROSITE" id="PS50893">
    <property type="entry name" value="ABC_TRANSPORTER_2"/>
    <property type="match status" value="1"/>
</dbReference>
<keyword evidence="4 10" id="KW-0812">Transmembrane</keyword>
<keyword evidence="6" id="KW-0067">ATP-binding</keyword>
<dbReference type="Proteomes" id="UP001157006">
    <property type="component" value="Chromosome 3"/>
</dbReference>
<comment type="subcellular location">
    <subcellularLocation>
        <location evidence="1">Membrane</location>
        <topology evidence="1">Multi-pass membrane protein</topology>
    </subcellularLocation>
</comment>
<feature type="domain" description="ABC transporter" evidence="11">
    <location>
        <begin position="167"/>
        <end position="413"/>
    </location>
</feature>
<evidence type="ECO:0000256" key="6">
    <source>
        <dbReference type="ARBA" id="ARBA00022840"/>
    </source>
</evidence>
<evidence type="ECO:0000256" key="2">
    <source>
        <dbReference type="ARBA" id="ARBA00005814"/>
    </source>
</evidence>
<gene>
    <name evidence="12" type="ORF">VFH_III034880</name>
</gene>
<dbReference type="InterPro" id="IPR050352">
    <property type="entry name" value="ABCG_transporters"/>
</dbReference>
<feature type="region of interest" description="Disordered" evidence="9">
    <location>
        <begin position="44"/>
        <end position="91"/>
    </location>
</feature>
<comment type="similarity">
    <text evidence="2">Belongs to the ABC transporter superfamily. ABCG family. Eye pigment precursor importer (TC 3.A.1.204) subfamily.</text>
</comment>
<dbReference type="EMBL" id="OX451738">
    <property type="protein sequence ID" value="CAI8602318.1"/>
    <property type="molecule type" value="Genomic_DNA"/>
</dbReference>